<keyword evidence="2" id="KW-1185">Reference proteome</keyword>
<dbReference type="RefSeq" id="WP_084371620.1">
    <property type="nucleotide sequence ID" value="NZ_FWYF01000001.1"/>
</dbReference>
<sequence length="228" mass="26624">MKKIKINWRYAIGEFLIVVAGILVAFQLNNWSQSANTRNLTLQSLNNLVSDLKQDSIQFGYHKLGSERTAAHLKATINCLKKDEVDSLEYNYQKSRTFVLAVLHNSAFESINQLGLLSNIEDEDLRYSIQYYYNFIQPNVVKLREFEFQRYEETMGSINTDAAIIMEEASWDDLPLDYKMVKQILLDPTNFKKLYQYGKVEEFLVLKANEHIEANRSLLEELKKYIKS</sequence>
<proteinExistence type="predicted"/>
<gene>
    <name evidence="1" type="ORF">SAMN04488029_1349</name>
</gene>
<accession>A0A1W2G9G6</accession>
<dbReference type="InterPro" id="IPR045749">
    <property type="entry name" value="DUF6090"/>
</dbReference>
<dbReference type="EMBL" id="FWYF01000001">
    <property type="protein sequence ID" value="SMD32988.1"/>
    <property type="molecule type" value="Genomic_DNA"/>
</dbReference>
<dbReference type="STRING" id="692418.SAMN04488029_1349"/>
<protein>
    <submittedName>
        <fullName evidence="1">Uncharacterized protein</fullName>
    </submittedName>
</protein>
<dbReference type="Pfam" id="PF19578">
    <property type="entry name" value="DUF6090"/>
    <property type="match status" value="1"/>
</dbReference>
<dbReference type="AlphaFoldDB" id="A0A1W2G9G6"/>
<evidence type="ECO:0000313" key="1">
    <source>
        <dbReference type="EMBL" id="SMD32988.1"/>
    </source>
</evidence>
<reference evidence="1 2" key="1">
    <citation type="submission" date="2017-04" db="EMBL/GenBank/DDBJ databases">
        <authorList>
            <person name="Afonso C.L."/>
            <person name="Miller P.J."/>
            <person name="Scott M.A."/>
            <person name="Spackman E."/>
            <person name="Goraichik I."/>
            <person name="Dimitrov K.M."/>
            <person name="Suarez D.L."/>
            <person name="Swayne D.E."/>
        </authorList>
    </citation>
    <scope>NUCLEOTIDE SEQUENCE [LARGE SCALE GENOMIC DNA]</scope>
    <source>
        <strain evidence="1 2">DSM 26133</strain>
    </source>
</reference>
<organism evidence="1 2">
    <name type="scientific">Reichenbachiella faecimaris</name>
    <dbReference type="NCBI Taxonomy" id="692418"/>
    <lineage>
        <taxon>Bacteria</taxon>
        <taxon>Pseudomonadati</taxon>
        <taxon>Bacteroidota</taxon>
        <taxon>Cytophagia</taxon>
        <taxon>Cytophagales</taxon>
        <taxon>Reichenbachiellaceae</taxon>
        <taxon>Reichenbachiella</taxon>
    </lineage>
</organism>
<dbReference type="OrthoDB" id="822590at2"/>
<name>A0A1W2G9G6_REIFA</name>
<evidence type="ECO:0000313" key="2">
    <source>
        <dbReference type="Proteomes" id="UP000192472"/>
    </source>
</evidence>
<dbReference type="Proteomes" id="UP000192472">
    <property type="component" value="Unassembled WGS sequence"/>
</dbReference>